<protein>
    <submittedName>
        <fullName evidence="1">Uncharacterized protein</fullName>
    </submittedName>
</protein>
<dbReference type="EMBL" id="KE504140">
    <property type="protein sequence ID" value="EPT01643.1"/>
    <property type="molecule type" value="Genomic_DNA"/>
</dbReference>
<organism evidence="1 2">
    <name type="scientific">Fomitopsis schrenkii</name>
    <name type="common">Brown rot fungus</name>
    <dbReference type="NCBI Taxonomy" id="2126942"/>
    <lineage>
        <taxon>Eukaryota</taxon>
        <taxon>Fungi</taxon>
        <taxon>Dikarya</taxon>
        <taxon>Basidiomycota</taxon>
        <taxon>Agaricomycotina</taxon>
        <taxon>Agaricomycetes</taxon>
        <taxon>Polyporales</taxon>
        <taxon>Fomitopsis</taxon>
    </lineage>
</organism>
<dbReference type="AlphaFoldDB" id="S8EAF9"/>
<proteinExistence type="predicted"/>
<dbReference type="Proteomes" id="UP000015241">
    <property type="component" value="Unassembled WGS sequence"/>
</dbReference>
<evidence type="ECO:0000313" key="1">
    <source>
        <dbReference type="EMBL" id="EPT01643.1"/>
    </source>
</evidence>
<keyword evidence="2" id="KW-1185">Reference proteome</keyword>
<dbReference type="InParanoid" id="S8EAF9"/>
<accession>S8EAF9</accession>
<evidence type="ECO:0000313" key="2">
    <source>
        <dbReference type="Proteomes" id="UP000015241"/>
    </source>
</evidence>
<gene>
    <name evidence="1" type="ORF">FOMPIDRAFT_83554</name>
</gene>
<reference evidence="1 2" key="1">
    <citation type="journal article" date="2012" name="Science">
        <title>The Paleozoic origin of enzymatic lignin decomposition reconstructed from 31 fungal genomes.</title>
        <authorList>
            <person name="Floudas D."/>
            <person name="Binder M."/>
            <person name="Riley R."/>
            <person name="Barry K."/>
            <person name="Blanchette R.A."/>
            <person name="Henrissat B."/>
            <person name="Martinez A.T."/>
            <person name="Otillar R."/>
            <person name="Spatafora J.W."/>
            <person name="Yadav J.S."/>
            <person name="Aerts A."/>
            <person name="Benoit I."/>
            <person name="Boyd A."/>
            <person name="Carlson A."/>
            <person name="Copeland A."/>
            <person name="Coutinho P.M."/>
            <person name="de Vries R.P."/>
            <person name="Ferreira P."/>
            <person name="Findley K."/>
            <person name="Foster B."/>
            <person name="Gaskell J."/>
            <person name="Glotzer D."/>
            <person name="Gorecki P."/>
            <person name="Heitman J."/>
            <person name="Hesse C."/>
            <person name="Hori C."/>
            <person name="Igarashi K."/>
            <person name="Jurgens J.A."/>
            <person name="Kallen N."/>
            <person name="Kersten P."/>
            <person name="Kohler A."/>
            <person name="Kuees U."/>
            <person name="Kumar T.K.A."/>
            <person name="Kuo A."/>
            <person name="LaButti K."/>
            <person name="Larrondo L.F."/>
            <person name="Lindquist E."/>
            <person name="Ling A."/>
            <person name="Lombard V."/>
            <person name="Lucas S."/>
            <person name="Lundell T."/>
            <person name="Martin R."/>
            <person name="McLaughlin D.J."/>
            <person name="Morgenstern I."/>
            <person name="Morin E."/>
            <person name="Murat C."/>
            <person name="Nagy L.G."/>
            <person name="Nolan M."/>
            <person name="Ohm R.A."/>
            <person name="Patyshakuliyeva A."/>
            <person name="Rokas A."/>
            <person name="Ruiz-Duenas F.J."/>
            <person name="Sabat G."/>
            <person name="Salamov A."/>
            <person name="Samejima M."/>
            <person name="Schmutz J."/>
            <person name="Slot J.C."/>
            <person name="St John F."/>
            <person name="Stenlid J."/>
            <person name="Sun H."/>
            <person name="Sun S."/>
            <person name="Syed K."/>
            <person name="Tsang A."/>
            <person name="Wiebenga A."/>
            <person name="Young D."/>
            <person name="Pisabarro A."/>
            <person name="Eastwood D.C."/>
            <person name="Martin F."/>
            <person name="Cullen D."/>
            <person name="Grigoriev I.V."/>
            <person name="Hibbett D.S."/>
        </authorList>
    </citation>
    <scope>NUCLEOTIDE SEQUENCE</scope>
    <source>
        <strain evidence="2">FP-58527</strain>
    </source>
</reference>
<sequence>MTTPSSAPVVQSIIERGQFADCHISPDIPSIFRPPLLGGQLTPQALSQALRMEPFNLLPRFLVGPDVEIITVFDIIPPTFYYGWRPDLKKMLALAEARNLTVKLPPMDDEDDVGMAQTAEHSAATSITFGLVVKSLMAELEKKGTLGRWCRRVEGRTTLLQDDGNKYIIAALTNYDLTQCEDELPTPEEMMKLQRELQITLGVNDASPPKWYADELRFQWHDPELNNAITLPGSAKWHVDYDAHGQTVTEEYF</sequence>
<name>S8EAF9_FOMSC</name>
<dbReference type="HOGENOM" id="CLU_1045973_0_0_1"/>